<protein>
    <submittedName>
        <fullName evidence="2">Uncharacterized protein</fullName>
    </submittedName>
</protein>
<name>A0A838CWH3_9BACI</name>
<dbReference type="EMBL" id="JACEFG010000003">
    <property type="protein sequence ID" value="MBA2176387.1"/>
    <property type="molecule type" value="Genomic_DNA"/>
</dbReference>
<gene>
    <name evidence="2" type="ORF">H0266_15930</name>
</gene>
<keyword evidence="3" id="KW-1185">Reference proteome</keyword>
<comment type="caution">
    <text evidence="2">The sequence shown here is derived from an EMBL/GenBank/DDBJ whole genome shotgun (WGS) entry which is preliminary data.</text>
</comment>
<reference evidence="2 3" key="1">
    <citation type="journal article" date="2004" name="Extremophiles">
        <title>Halobacillus locisalis sp. nov., a halophilic bacterium isolated from a marine solar saltern of the Yellow Sea in Korea.</title>
        <authorList>
            <person name="Yoon J.H."/>
            <person name="Kang K.H."/>
            <person name="Oh T.K."/>
            <person name="Park Y.H."/>
        </authorList>
    </citation>
    <scope>NUCLEOTIDE SEQUENCE [LARGE SCALE GENOMIC DNA]</scope>
    <source>
        <strain evidence="2 3">KCTC 3788</strain>
    </source>
</reference>
<proteinExistence type="predicted"/>
<evidence type="ECO:0000313" key="2">
    <source>
        <dbReference type="EMBL" id="MBA2176387.1"/>
    </source>
</evidence>
<keyword evidence="1" id="KW-1133">Transmembrane helix</keyword>
<feature type="transmembrane region" description="Helical" evidence="1">
    <location>
        <begin position="6"/>
        <end position="25"/>
    </location>
</feature>
<organism evidence="2 3">
    <name type="scientific">Halobacillus locisalis</name>
    <dbReference type="NCBI Taxonomy" id="220753"/>
    <lineage>
        <taxon>Bacteria</taxon>
        <taxon>Bacillati</taxon>
        <taxon>Bacillota</taxon>
        <taxon>Bacilli</taxon>
        <taxon>Bacillales</taxon>
        <taxon>Bacillaceae</taxon>
        <taxon>Halobacillus</taxon>
    </lineage>
</organism>
<feature type="transmembrane region" description="Helical" evidence="1">
    <location>
        <begin position="53"/>
        <end position="76"/>
    </location>
</feature>
<dbReference type="Proteomes" id="UP000571017">
    <property type="component" value="Unassembled WGS sequence"/>
</dbReference>
<keyword evidence="1" id="KW-0812">Transmembrane</keyword>
<keyword evidence="1" id="KW-0472">Membrane</keyword>
<evidence type="ECO:0000313" key="3">
    <source>
        <dbReference type="Proteomes" id="UP000571017"/>
    </source>
</evidence>
<evidence type="ECO:0000256" key="1">
    <source>
        <dbReference type="SAM" id="Phobius"/>
    </source>
</evidence>
<sequence>MVNIYYAIIVVVSLFALIGTVAIAMNQTKLQSASSAKEDFKELMVENRKGSSVPLLIGIYSVFALALVVLITLFAYTF</sequence>
<accession>A0A838CWH3</accession>
<dbReference type="RefSeq" id="WP_181473410.1">
    <property type="nucleotide sequence ID" value="NZ_JACEFG010000003.1"/>
</dbReference>
<dbReference type="AlphaFoldDB" id="A0A838CWH3"/>